<keyword evidence="1" id="KW-1133">Transmembrane helix</keyword>
<dbReference type="EMBL" id="LOPU01000016">
    <property type="protein sequence ID" value="KTG10998.1"/>
    <property type="molecule type" value="Genomic_DNA"/>
</dbReference>
<evidence type="ECO:0008006" key="4">
    <source>
        <dbReference type="Google" id="ProtNLM"/>
    </source>
</evidence>
<proteinExistence type="predicted"/>
<dbReference type="InterPro" id="IPR007404">
    <property type="entry name" value="YdjM-like"/>
</dbReference>
<reference evidence="2 3" key="1">
    <citation type="submission" date="2015-12" db="EMBL/GenBank/DDBJ databases">
        <title>Haloprofundus marisrubri gen. nov., sp. nov., an extremely halophilic archaeon isolated from the Discovery deep brine-seawater interface in the Red Sea.</title>
        <authorList>
            <person name="Zhang G."/>
            <person name="Stingl U."/>
            <person name="Rashid M."/>
        </authorList>
    </citation>
    <scope>NUCLEOTIDE SEQUENCE [LARGE SCALE GENOMIC DNA]</scope>
    <source>
        <strain evidence="2 3">SB9</strain>
    </source>
</reference>
<gene>
    <name evidence="2" type="ORF">AUR64_07475</name>
</gene>
<feature type="transmembrane region" description="Helical" evidence="1">
    <location>
        <begin position="143"/>
        <end position="163"/>
    </location>
</feature>
<keyword evidence="1" id="KW-0812">Transmembrane</keyword>
<sequence length="188" mass="20512">MMPWGHLGFGYVLYTLYVHAVYRRSPADVPTLVLVFATQFPDLVDKPLAWGLQLLPSGRSLAHSLFVAAAVIALVAVVASRRGYPEVGPAFAIGYLSHLLGDSYRALLAGQFYEVSFLLWPLYPITEPDDVDEVLTDLTTLTFGPELVFTLVVGLGVFALWLADGRPGLGILTSVTRGFRGRLAVLFD</sequence>
<dbReference type="STRING" id="1514971.AUR64_07475"/>
<comment type="caution">
    <text evidence="2">The sequence shown here is derived from an EMBL/GenBank/DDBJ whole genome shotgun (WGS) entry which is preliminary data.</text>
</comment>
<name>A0A0W1RCA2_9EURY</name>
<accession>A0A0W1RCA2</accession>
<keyword evidence="1" id="KW-0472">Membrane</keyword>
<evidence type="ECO:0000256" key="1">
    <source>
        <dbReference type="SAM" id="Phobius"/>
    </source>
</evidence>
<evidence type="ECO:0000313" key="2">
    <source>
        <dbReference type="EMBL" id="KTG10998.1"/>
    </source>
</evidence>
<keyword evidence="3" id="KW-1185">Reference proteome</keyword>
<dbReference type="Pfam" id="PF04307">
    <property type="entry name" value="YdjM"/>
    <property type="match status" value="1"/>
</dbReference>
<feature type="transmembrane region" description="Helical" evidence="1">
    <location>
        <begin position="60"/>
        <end position="79"/>
    </location>
</feature>
<organism evidence="2 3">
    <name type="scientific">Haloprofundus marisrubri</name>
    <dbReference type="NCBI Taxonomy" id="1514971"/>
    <lineage>
        <taxon>Archaea</taxon>
        <taxon>Methanobacteriati</taxon>
        <taxon>Methanobacteriota</taxon>
        <taxon>Stenosarchaea group</taxon>
        <taxon>Halobacteria</taxon>
        <taxon>Halobacteriales</taxon>
        <taxon>Haloferacaceae</taxon>
        <taxon>Haloprofundus</taxon>
    </lineage>
</organism>
<protein>
    <recommendedName>
        <fullName evidence="4">Metal-dependent hydrolase</fullName>
    </recommendedName>
</protein>
<dbReference type="Proteomes" id="UP000054387">
    <property type="component" value="Unassembled WGS sequence"/>
</dbReference>
<evidence type="ECO:0000313" key="3">
    <source>
        <dbReference type="Proteomes" id="UP000054387"/>
    </source>
</evidence>
<dbReference type="AlphaFoldDB" id="A0A0W1RCA2"/>